<evidence type="ECO:0000256" key="1">
    <source>
        <dbReference type="SAM" id="MobiDB-lite"/>
    </source>
</evidence>
<organism evidence="2 3">
    <name type="scientific">Eubacterium maltosivorans</name>
    <dbReference type="NCBI Taxonomy" id="2041044"/>
    <lineage>
        <taxon>Bacteria</taxon>
        <taxon>Bacillati</taxon>
        <taxon>Bacillota</taxon>
        <taxon>Clostridia</taxon>
        <taxon>Eubacteriales</taxon>
        <taxon>Eubacteriaceae</taxon>
        <taxon>Eubacterium</taxon>
    </lineage>
</organism>
<reference evidence="2 3" key="1">
    <citation type="submission" date="2018-05" db="EMBL/GenBank/DDBJ databases">
        <title>Genome comparison of Eubacterium sp.</title>
        <authorList>
            <person name="Feng Y."/>
            <person name="Sanchez-Andrea I."/>
            <person name="Stams A.J.M."/>
            <person name="De Vos W.M."/>
        </authorList>
    </citation>
    <scope>NUCLEOTIDE SEQUENCE [LARGE SCALE GENOMIC DNA]</scope>
    <source>
        <strain evidence="2 3">YI</strain>
    </source>
</reference>
<name>A0A4P9CC11_EUBML</name>
<proteinExistence type="predicted"/>
<protein>
    <submittedName>
        <fullName evidence="2">Uncharacterized protein</fullName>
    </submittedName>
</protein>
<dbReference type="AlphaFoldDB" id="A0A4P9CC11"/>
<evidence type="ECO:0000313" key="2">
    <source>
        <dbReference type="EMBL" id="QCT72385.1"/>
    </source>
</evidence>
<feature type="compositionally biased region" description="Basic and acidic residues" evidence="1">
    <location>
        <begin position="1"/>
        <end position="31"/>
    </location>
</feature>
<sequence length="68" mass="7999">MSKERNDELFFGADIKDNAKREGEKSKKQERDDEVYFGARVLEKEDEVLSEEEQERADEVQYGAKVKK</sequence>
<accession>A0A4P9CC11</accession>
<feature type="compositionally biased region" description="Acidic residues" evidence="1">
    <location>
        <begin position="47"/>
        <end position="56"/>
    </location>
</feature>
<dbReference type="EMBL" id="CP029487">
    <property type="protein sequence ID" value="QCT72385.1"/>
    <property type="molecule type" value="Genomic_DNA"/>
</dbReference>
<feature type="region of interest" description="Disordered" evidence="1">
    <location>
        <begin position="1"/>
        <end position="32"/>
    </location>
</feature>
<dbReference type="RefSeq" id="WP_058693077.1">
    <property type="nucleotide sequence ID" value="NZ_CABJDW020000013.1"/>
</dbReference>
<gene>
    <name evidence="2" type="ORF">CPZ25_013940</name>
</gene>
<keyword evidence="3" id="KW-1185">Reference proteome</keyword>
<evidence type="ECO:0000313" key="3">
    <source>
        <dbReference type="Proteomes" id="UP000218387"/>
    </source>
</evidence>
<feature type="region of interest" description="Disordered" evidence="1">
    <location>
        <begin position="47"/>
        <end position="68"/>
    </location>
</feature>
<dbReference type="KEGG" id="emt:CPZ25_013940"/>
<dbReference type="Proteomes" id="UP000218387">
    <property type="component" value="Chromosome"/>
</dbReference>